<evidence type="ECO:0000313" key="2">
    <source>
        <dbReference type="Proteomes" id="UP001056588"/>
    </source>
</evidence>
<reference evidence="1" key="1">
    <citation type="submission" date="2022-03" db="EMBL/GenBank/DDBJ databases">
        <title>Complete Genome Sequence of Staphylococcus edaphicus strain CCM 8731.</title>
        <authorList>
            <person name="Rimmer C.O."/>
            <person name="Thomas J.C."/>
        </authorList>
    </citation>
    <scope>NUCLEOTIDE SEQUENCE</scope>
    <source>
        <strain evidence="1">CCM 8731</strain>
    </source>
</reference>
<dbReference type="EMBL" id="CP093217">
    <property type="protein sequence ID" value="UQW82743.1"/>
    <property type="molecule type" value="Genomic_DNA"/>
</dbReference>
<dbReference type="Proteomes" id="UP001056588">
    <property type="component" value="Chromosome"/>
</dbReference>
<sequence length="135" mass="15995">MMTERKLVAERNIEVNGYDIDAMGIVSNIVYIRWFEDLRTDFINQYMPYSDMMNQQISPILMSTEAEYKTPITIHDKPIGRCYLVRASKLRWEFEFEIESERTVHCLGKQSGTFFDLQKKKVTKLPEIFQNILSQ</sequence>
<organism evidence="1 2">
    <name type="scientific">Staphylococcus edaphicus</name>
    <dbReference type="NCBI Taxonomy" id="1955013"/>
    <lineage>
        <taxon>Bacteria</taxon>
        <taxon>Bacillati</taxon>
        <taxon>Bacillota</taxon>
        <taxon>Bacilli</taxon>
        <taxon>Bacillales</taxon>
        <taxon>Staphylococcaceae</taxon>
        <taxon>Staphylococcus</taxon>
    </lineage>
</organism>
<accession>A0ABY4QHL5</accession>
<dbReference type="InterPro" id="IPR029069">
    <property type="entry name" value="HotDog_dom_sf"/>
</dbReference>
<dbReference type="SUPFAM" id="SSF54637">
    <property type="entry name" value="Thioesterase/thiol ester dehydrase-isomerase"/>
    <property type="match status" value="1"/>
</dbReference>
<proteinExistence type="predicted"/>
<dbReference type="Pfam" id="PF13279">
    <property type="entry name" value="4HBT_2"/>
    <property type="match status" value="1"/>
</dbReference>
<protein>
    <submittedName>
        <fullName evidence="1">Acyl-CoA thioesterase</fullName>
    </submittedName>
</protein>
<dbReference type="PANTHER" id="PTHR31793">
    <property type="entry name" value="4-HYDROXYBENZOYL-COA THIOESTERASE FAMILY MEMBER"/>
    <property type="match status" value="1"/>
</dbReference>
<name>A0ABY4QHL5_9STAP</name>
<dbReference type="Gene3D" id="3.10.129.10">
    <property type="entry name" value="Hotdog Thioesterase"/>
    <property type="match status" value="1"/>
</dbReference>
<dbReference type="InterPro" id="IPR050563">
    <property type="entry name" value="4-hydroxybenzoyl-CoA_TE"/>
</dbReference>
<dbReference type="RefSeq" id="WP_193433023.1">
    <property type="nucleotide sequence ID" value="NZ_CP093217.1"/>
</dbReference>
<evidence type="ECO:0000313" key="1">
    <source>
        <dbReference type="EMBL" id="UQW82743.1"/>
    </source>
</evidence>
<keyword evidence="2" id="KW-1185">Reference proteome</keyword>
<gene>
    <name evidence="1" type="ORF">MNY58_01885</name>
</gene>
<dbReference type="CDD" id="cd00586">
    <property type="entry name" value="4HBT"/>
    <property type="match status" value="1"/>
</dbReference>
<dbReference type="PANTHER" id="PTHR31793:SF24">
    <property type="entry name" value="LONG-CHAIN ACYL-COA THIOESTERASE FADM"/>
    <property type="match status" value="1"/>
</dbReference>